<dbReference type="AlphaFoldDB" id="A0A232EE86"/>
<gene>
    <name evidence="1" type="ORF">TSAR_016493</name>
</gene>
<dbReference type="EMBL" id="NNAY01005443">
    <property type="protein sequence ID" value="OXU16676.1"/>
    <property type="molecule type" value="Genomic_DNA"/>
</dbReference>
<proteinExistence type="predicted"/>
<evidence type="ECO:0000313" key="1">
    <source>
        <dbReference type="EMBL" id="OXU16676.1"/>
    </source>
</evidence>
<sequence length="82" mass="10013">MILHIFYLASRFPYFILNTSNISTRVMSYDCFEGNQPATNQNQVLNALQQRPLFFKRVFSHHWHVSTFYFKHLKHFYQGYEF</sequence>
<keyword evidence="2" id="KW-1185">Reference proteome</keyword>
<organism evidence="1 2">
    <name type="scientific">Trichomalopsis sarcophagae</name>
    <dbReference type="NCBI Taxonomy" id="543379"/>
    <lineage>
        <taxon>Eukaryota</taxon>
        <taxon>Metazoa</taxon>
        <taxon>Ecdysozoa</taxon>
        <taxon>Arthropoda</taxon>
        <taxon>Hexapoda</taxon>
        <taxon>Insecta</taxon>
        <taxon>Pterygota</taxon>
        <taxon>Neoptera</taxon>
        <taxon>Endopterygota</taxon>
        <taxon>Hymenoptera</taxon>
        <taxon>Apocrita</taxon>
        <taxon>Proctotrupomorpha</taxon>
        <taxon>Chalcidoidea</taxon>
        <taxon>Pteromalidae</taxon>
        <taxon>Pteromalinae</taxon>
        <taxon>Trichomalopsis</taxon>
    </lineage>
</organism>
<comment type="caution">
    <text evidence="1">The sequence shown here is derived from an EMBL/GenBank/DDBJ whole genome shotgun (WGS) entry which is preliminary data.</text>
</comment>
<accession>A0A232EE86</accession>
<protein>
    <submittedName>
        <fullName evidence="1">Uncharacterized protein</fullName>
    </submittedName>
</protein>
<evidence type="ECO:0000313" key="2">
    <source>
        <dbReference type="Proteomes" id="UP000215335"/>
    </source>
</evidence>
<name>A0A232EE86_9HYME</name>
<reference evidence="1 2" key="1">
    <citation type="journal article" date="2017" name="Curr. Biol.">
        <title>The Evolution of Venom by Co-option of Single-Copy Genes.</title>
        <authorList>
            <person name="Martinson E.O."/>
            <person name="Mrinalini"/>
            <person name="Kelkar Y.D."/>
            <person name="Chang C.H."/>
            <person name="Werren J.H."/>
        </authorList>
    </citation>
    <scope>NUCLEOTIDE SEQUENCE [LARGE SCALE GENOMIC DNA]</scope>
    <source>
        <strain evidence="1 2">Alberta</strain>
        <tissue evidence="1">Whole body</tissue>
    </source>
</reference>
<dbReference type="Proteomes" id="UP000215335">
    <property type="component" value="Unassembled WGS sequence"/>
</dbReference>